<accession>A0A3M4LMB8</accession>
<dbReference type="PANTHER" id="PTHR11961">
    <property type="entry name" value="CYTOCHROME C"/>
    <property type="match status" value="1"/>
</dbReference>
<keyword evidence="7" id="KW-0732">Signal</keyword>
<keyword evidence="2 6" id="KW-0349">Heme</keyword>
<keyword evidence="5 6" id="KW-0408">Iron</keyword>
<dbReference type="InterPro" id="IPR036909">
    <property type="entry name" value="Cyt_c-like_dom_sf"/>
</dbReference>
<evidence type="ECO:0000256" key="6">
    <source>
        <dbReference type="PROSITE-ProRule" id="PRU00433"/>
    </source>
</evidence>
<evidence type="ECO:0000256" key="3">
    <source>
        <dbReference type="ARBA" id="ARBA00022723"/>
    </source>
</evidence>
<organism evidence="9 10">
    <name type="scientific">Pseudomonas cichorii</name>
    <dbReference type="NCBI Taxonomy" id="36746"/>
    <lineage>
        <taxon>Bacteria</taxon>
        <taxon>Pseudomonadati</taxon>
        <taxon>Pseudomonadota</taxon>
        <taxon>Gammaproteobacteria</taxon>
        <taxon>Pseudomonadales</taxon>
        <taxon>Pseudomonadaceae</taxon>
        <taxon>Pseudomonas</taxon>
    </lineage>
</organism>
<dbReference type="GO" id="GO:0009055">
    <property type="term" value="F:electron transfer activity"/>
    <property type="evidence" value="ECO:0007669"/>
    <property type="project" value="InterPro"/>
</dbReference>
<dbReference type="RefSeq" id="WP_122317496.1">
    <property type="nucleotide sequence ID" value="NZ_RBRE01000079.1"/>
</dbReference>
<evidence type="ECO:0000256" key="2">
    <source>
        <dbReference type="ARBA" id="ARBA00022617"/>
    </source>
</evidence>
<dbReference type="EMBL" id="RBRE01000079">
    <property type="protein sequence ID" value="RMQ42645.1"/>
    <property type="molecule type" value="Genomic_DNA"/>
</dbReference>
<dbReference type="Gene3D" id="1.10.760.10">
    <property type="entry name" value="Cytochrome c-like domain"/>
    <property type="match status" value="1"/>
</dbReference>
<dbReference type="OrthoDB" id="9805828at2"/>
<dbReference type="InterPro" id="IPR002327">
    <property type="entry name" value="Cyt_c_1A/1B"/>
</dbReference>
<comment type="caution">
    <text evidence="9">The sequence shown here is derived from an EMBL/GenBank/DDBJ whole genome shotgun (WGS) entry which is preliminary data.</text>
</comment>
<dbReference type="PRINTS" id="PR00604">
    <property type="entry name" value="CYTCHRMECIAB"/>
</dbReference>
<dbReference type="SUPFAM" id="SSF46626">
    <property type="entry name" value="Cytochrome c"/>
    <property type="match status" value="1"/>
</dbReference>
<feature type="signal peptide" evidence="7">
    <location>
        <begin position="1"/>
        <end position="19"/>
    </location>
</feature>
<evidence type="ECO:0000256" key="7">
    <source>
        <dbReference type="SAM" id="SignalP"/>
    </source>
</evidence>
<gene>
    <name evidence="9" type="ORF">ALQ04_03516</name>
</gene>
<dbReference type="Pfam" id="PF00034">
    <property type="entry name" value="Cytochrom_C"/>
    <property type="match status" value="1"/>
</dbReference>
<dbReference type="Proteomes" id="UP000277236">
    <property type="component" value="Unassembled WGS sequence"/>
</dbReference>
<name>A0A3M4LMB8_PSECI</name>
<feature type="chain" id="PRO_5017969296" evidence="7">
    <location>
        <begin position="20"/>
        <end position="122"/>
    </location>
</feature>
<feature type="domain" description="Cytochrome c" evidence="8">
    <location>
        <begin position="21"/>
        <end position="122"/>
    </location>
</feature>
<protein>
    <submittedName>
        <fullName evidence="9">Cytochrome c2</fullName>
    </submittedName>
</protein>
<evidence type="ECO:0000259" key="8">
    <source>
        <dbReference type="PROSITE" id="PS51007"/>
    </source>
</evidence>
<evidence type="ECO:0000313" key="9">
    <source>
        <dbReference type="EMBL" id="RMQ42645.1"/>
    </source>
</evidence>
<evidence type="ECO:0000256" key="1">
    <source>
        <dbReference type="ARBA" id="ARBA00022448"/>
    </source>
</evidence>
<dbReference type="InterPro" id="IPR009056">
    <property type="entry name" value="Cyt_c-like_dom"/>
</dbReference>
<keyword evidence="4" id="KW-0249">Electron transport</keyword>
<keyword evidence="3 6" id="KW-0479">Metal-binding</keyword>
<dbReference type="GO" id="GO:0046872">
    <property type="term" value="F:metal ion binding"/>
    <property type="evidence" value="ECO:0007669"/>
    <property type="project" value="UniProtKB-KW"/>
</dbReference>
<keyword evidence="1" id="KW-0813">Transport</keyword>
<reference evidence="9 10" key="1">
    <citation type="submission" date="2018-08" db="EMBL/GenBank/DDBJ databases">
        <title>Recombination of ecologically and evolutionarily significant loci maintains genetic cohesion in the Pseudomonas syringae species complex.</title>
        <authorList>
            <person name="Dillon M."/>
            <person name="Thakur S."/>
            <person name="Almeida R.N.D."/>
            <person name="Weir B.S."/>
            <person name="Guttman D.S."/>
        </authorList>
    </citation>
    <scope>NUCLEOTIDE SEQUENCE [LARGE SCALE GENOMIC DNA]</scope>
    <source>
        <strain evidence="9 10">ICMP 3353</strain>
    </source>
</reference>
<dbReference type="PROSITE" id="PS51007">
    <property type="entry name" value="CYTC"/>
    <property type="match status" value="1"/>
</dbReference>
<evidence type="ECO:0000313" key="10">
    <source>
        <dbReference type="Proteomes" id="UP000277236"/>
    </source>
</evidence>
<dbReference type="AlphaFoldDB" id="A0A3M4LMB8"/>
<proteinExistence type="predicted"/>
<dbReference type="GO" id="GO:0020037">
    <property type="term" value="F:heme binding"/>
    <property type="evidence" value="ECO:0007669"/>
    <property type="project" value="InterPro"/>
</dbReference>
<sequence>MKKTVPLLLALLIPTTAQAAGDAEAGKAVFTGLCAGCHKIGPSARSSFGPPLTGIIGRQAAQAGDYKYTPQMQASGIVWTREKLSAFIQAPGEVVPGTRMKLWWRGNDQRMEDLLEYLEANK</sequence>
<evidence type="ECO:0000256" key="5">
    <source>
        <dbReference type="ARBA" id="ARBA00023004"/>
    </source>
</evidence>
<evidence type="ECO:0000256" key="4">
    <source>
        <dbReference type="ARBA" id="ARBA00022982"/>
    </source>
</evidence>